<dbReference type="PANTHER" id="PTHR12962">
    <property type="entry name" value="CALCIUM-REGULATED HEAT STABLE PROTEIN CRHSP-24-RELATED"/>
    <property type="match status" value="1"/>
</dbReference>
<evidence type="ECO:0000256" key="3">
    <source>
        <dbReference type="SAM" id="Phobius"/>
    </source>
</evidence>
<dbReference type="InterPro" id="IPR011129">
    <property type="entry name" value="CSD"/>
</dbReference>
<dbReference type="InterPro" id="IPR019844">
    <property type="entry name" value="CSD_CS"/>
</dbReference>
<keyword evidence="3" id="KW-0472">Membrane</keyword>
<feature type="domain" description="CSD" evidence="4">
    <location>
        <begin position="5"/>
        <end position="70"/>
    </location>
</feature>
<dbReference type="SMART" id="SM00357">
    <property type="entry name" value="CSP"/>
    <property type="match status" value="1"/>
</dbReference>
<evidence type="ECO:0000256" key="2">
    <source>
        <dbReference type="RuleBase" id="RU000408"/>
    </source>
</evidence>
<keyword evidence="5" id="KW-0238">DNA-binding</keyword>
<evidence type="ECO:0000259" key="4">
    <source>
        <dbReference type="PROSITE" id="PS51857"/>
    </source>
</evidence>
<dbReference type="GO" id="GO:0003677">
    <property type="term" value="F:DNA binding"/>
    <property type="evidence" value="ECO:0007669"/>
    <property type="project" value="UniProtKB-KW"/>
</dbReference>
<sequence>MAKIMHKGMLKTWKENRGFGFIKPDNGGKDIFIHISSLKGVSRRPITGDVIYYQTAKDRTGKYKAVNAKIEGVELLENKPSLRMSRKVIMAIALGLLIAAIAVLFYIR</sequence>
<dbReference type="GO" id="GO:0003730">
    <property type="term" value="F:mRNA 3'-UTR binding"/>
    <property type="evidence" value="ECO:0007669"/>
    <property type="project" value="TreeGrafter"/>
</dbReference>
<gene>
    <name evidence="5" type="ORF">METHB2_60083</name>
</gene>
<dbReference type="CDD" id="cd04458">
    <property type="entry name" value="CSP_CDS"/>
    <property type="match status" value="1"/>
</dbReference>
<dbReference type="RefSeq" id="WP_246247048.1">
    <property type="nucleotide sequence ID" value="NZ_CADCXN010000091.1"/>
</dbReference>
<evidence type="ECO:0000313" key="5">
    <source>
        <dbReference type="EMBL" id="CAA9892191.1"/>
    </source>
</evidence>
<dbReference type="SUPFAM" id="SSF50249">
    <property type="entry name" value="Nucleic acid-binding proteins"/>
    <property type="match status" value="1"/>
</dbReference>
<dbReference type="InterPro" id="IPR052069">
    <property type="entry name" value="Ca-reg_mRNA-binding_domain"/>
</dbReference>
<name>A0A8S0WRQ2_9GAMM</name>
<dbReference type="Pfam" id="PF00313">
    <property type="entry name" value="CSD"/>
    <property type="match status" value="1"/>
</dbReference>
<proteinExistence type="predicted"/>
<keyword evidence="3" id="KW-0812">Transmembrane</keyword>
<comment type="caution">
    <text evidence="5">The sequence shown here is derived from an EMBL/GenBank/DDBJ whole genome shotgun (WGS) entry which is preliminary data.</text>
</comment>
<dbReference type="GO" id="GO:0005829">
    <property type="term" value="C:cytosol"/>
    <property type="evidence" value="ECO:0007669"/>
    <property type="project" value="UniProtKB-ARBA"/>
</dbReference>
<dbReference type="PANTHER" id="PTHR12962:SF1">
    <property type="entry name" value="COLD SHOCK DOMAIN-CONTAINING PROTEIN CG9705"/>
    <property type="match status" value="1"/>
</dbReference>
<dbReference type="PROSITE" id="PS00352">
    <property type="entry name" value="CSD_1"/>
    <property type="match status" value="1"/>
</dbReference>
<protein>
    <submittedName>
        <fullName evidence="5">Cold-shock DNA-binding domain-containing protein</fullName>
    </submittedName>
</protein>
<feature type="transmembrane region" description="Helical" evidence="3">
    <location>
        <begin position="88"/>
        <end position="107"/>
    </location>
</feature>
<evidence type="ECO:0000256" key="1">
    <source>
        <dbReference type="ARBA" id="ARBA00022553"/>
    </source>
</evidence>
<dbReference type="InterPro" id="IPR002059">
    <property type="entry name" value="CSP_DNA-bd"/>
</dbReference>
<dbReference type="PROSITE" id="PS51857">
    <property type="entry name" value="CSD_2"/>
    <property type="match status" value="1"/>
</dbReference>
<evidence type="ECO:0000313" key="6">
    <source>
        <dbReference type="Proteomes" id="UP000494216"/>
    </source>
</evidence>
<reference evidence="5 6" key="1">
    <citation type="submission" date="2020-02" db="EMBL/GenBank/DDBJ databases">
        <authorList>
            <person name="Hogendoorn C."/>
        </authorList>
    </citation>
    <scope>NUCLEOTIDE SEQUENCE [LARGE SCALE GENOMIC DNA]</scope>
    <source>
        <strain evidence="5">METHB21</strain>
    </source>
</reference>
<dbReference type="GO" id="GO:0043488">
    <property type="term" value="P:regulation of mRNA stability"/>
    <property type="evidence" value="ECO:0007669"/>
    <property type="project" value="TreeGrafter"/>
</dbReference>
<dbReference type="Proteomes" id="UP000494216">
    <property type="component" value="Unassembled WGS sequence"/>
</dbReference>
<keyword evidence="1" id="KW-0597">Phosphoprotein</keyword>
<organism evidence="5 6">
    <name type="scientific">Candidatus Methylobacter favarea</name>
    <dbReference type="NCBI Taxonomy" id="2707345"/>
    <lineage>
        <taxon>Bacteria</taxon>
        <taxon>Pseudomonadati</taxon>
        <taxon>Pseudomonadota</taxon>
        <taxon>Gammaproteobacteria</taxon>
        <taxon>Methylococcales</taxon>
        <taxon>Methylococcaceae</taxon>
        <taxon>Methylobacter</taxon>
    </lineage>
</organism>
<dbReference type="Gene3D" id="2.40.50.140">
    <property type="entry name" value="Nucleic acid-binding proteins"/>
    <property type="match status" value="1"/>
</dbReference>
<keyword evidence="3" id="KW-1133">Transmembrane helix</keyword>
<dbReference type="EMBL" id="CADCXN010000091">
    <property type="protein sequence ID" value="CAA9892191.1"/>
    <property type="molecule type" value="Genomic_DNA"/>
</dbReference>
<dbReference type="InterPro" id="IPR012340">
    <property type="entry name" value="NA-bd_OB-fold"/>
</dbReference>
<keyword evidence="6" id="KW-1185">Reference proteome</keyword>
<comment type="subcellular location">
    <subcellularLocation>
        <location evidence="2">Cytoplasm</location>
    </subcellularLocation>
</comment>
<accession>A0A8S0WRQ2</accession>
<dbReference type="AlphaFoldDB" id="A0A8S0WRQ2"/>